<proteinExistence type="inferred from homology"/>
<evidence type="ECO:0000256" key="8">
    <source>
        <dbReference type="PIRSR" id="PIRSR001434-2"/>
    </source>
</evidence>
<dbReference type="Proteomes" id="UP000198847">
    <property type="component" value="Unassembled WGS sequence"/>
</dbReference>
<dbReference type="RefSeq" id="WP_091748356.1">
    <property type="nucleotide sequence ID" value="NZ_FODY01000016.1"/>
</dbReference>
<comment type="similarity">
    <text evidence="2 9">Belongs to the trans-sulfuration enzymes family.</text>
</comment>
<dbReference type="FunFam" id="3.40.640.10:FF:000046">
    <property type="entry name" value="Cystathionine gamma-lyase"/>
    <property type="match status" value="1"/>
</dbReference>
<dbReference type="GO" id="GO:0047982">
    <property type="term" value="F:homocysteine desulfhydrase activity"/>
    <property type="evidence" value="ECO:0007669"/>
    <property type="project" value="UniProtKB-EC"/>
</dbReference>
<name>A0A1H8WLG5_9FIRM</name>
<dbReference type="Gene3D" id="3.90.1150.10">
    <property type="entry name" value="Aspartate Aminotransferase, domain 1"/>
    <property type="match status" value="1"/>
</dbReference>
<dbReference type="InterPro" id="IPR015424">
    <property type="entry name" value="PyrdxlP-dep_Trfase"/>
</dbReference>
<dbReference type="InterPro" id="IPR015422">
    <property type="entry name" value="PyrdxlP-dep_Trfase_small"/>
</dbReference>
<dbReference type="GO" id="GO:0019346">
    <property type="term" value="P:transsulfuration"/>
    <property type="evidence" value="ECO:0007669"/>
    <property type="project" value="InterPro"/>
</dbReference>
<evidence type="ECO:0000256" key="3">
    <source>
        <dbReference type="ARBA" id="ARBA00022898"/>
    </source>
</evidence>
<comment type="cofactor">
    <cofactor evidence="1 9">
        <name>pyridoxal 5'-phosphate</name>
        <dbReference type="ChEBI" id="CHEBI:597326"/>
    </cofactor>
</comment>
<dbReference type="CDD" id="cd00614">
    <property type="entry name" value="CGS_like"/>
    <property type="match status" value="1"/>
</dbReference>
<comment type="catalytic activity">
    <reaction evidence="6">
        <text>L-homocysteine + H2O = 2-oxobutanoate + hydrogen sulfide + NH4(+) + H(+)</text>
        <dbReference type="Rhea" id="RHEA:14501"/>
        <dbReference type="ChEBI" id="CHEBI:15377"/>
        <dbReference type="ChEBI" id="CHEBI:15378"/>
        <dbReference type="ChEBI" id="CHEBI:16763"/>
        <dbReference type="ChEBI" id="CHEBI:28938"/>
        <dbReference type="ChEBI" id="CHEBI:29919"/>
        <dbReference type="ChEBI" id="CHEBI:58199"/>
        <dbReference type="EC" id="4.4.1.2"/>
    </reaction>
    <physiologicalReaction direction="left-to-right" evidence="6">
        <dbReference type="Rhea" id="RHEA:14502"/>
    </physiologicalReaction>
</comment>
<dbReference type="EMBL" id="FODY01000016">
    <property type="protein sequence ID" value="SEP28476.1"/>
    <property type="molecule type" value="Genomic_DNA"/>
</dbReference>
<dbReference type="PANTHER" id="PTHR11808">
    <property type="entry name" value="TRANS-SULFURATION ENZYME FAMILY MEMBER"/>
    <property type="match status" value="1"/>
</dbReference>
<feature type="modified residue" description="N6-(pyridoxal phosphate)lysine" evidence="8">
    <location>
        <position position="208"/>
    </location>
</feature>
<sequence>MKKTQVDFRTKCIHAGNGIDKETGAIRRPLTMANSYRLPEDASAMNWSDPDQLVYTRNTSANQIYLQEKLAALEGGEDCVVLGTGVSALAGVFFTFLDSQSHVICSNVSYIAVYRLLQEYFPDKYGVETTLVDTANLEEIKQALRPNTRLIHIETPGNPTTRVSDIAAIAGIAKAAGALLSVDSTFASPYLQQPLALGADLVIHSLTKYINGHGDAMGGAVIGRKELINRIKRQAMVNLGGVISPFNAWLIMRGVVTLPLRMEQHSRTAQTVAEFLAGHRAVDFVSYPGLSSHPQHGIAKKQMSLFSGVMAFGLKADAAIHNRFINSLELIVPAVSIGHDESLIVYVGPDDERNHFYPPEFRNGHLRFSIGLEAAADIIADLEQAFVKCGLSS</sequence>
<evidence type="ECO:0000313" key="10">
    <source>
        <dbReference type="EMBL" id="SEP28476.1"/>
    </source>
</evidence>
<keyword evidence="11" id="KW-1185">Reference proteome</keyword>
<dbReference type="Gene3D" id="3.40.640.10">
    <property type="entry name" value="Type I PLP-dependent aspartate aminotransferase-like (Major domain)"/>
    <property type="match status" value="1"/>
</dbReference>
<dbReference type="InterPro" id="IPR000277">
    <property type="entry name" value="Cys/Met-Metab_PyrdxlP-dep_enz"/>
</dbReference>
<evidence type="ECO:0000256" key="2">
    <source>
        <dbReference type="ARBA" id="ARBA00009077"/>
    </source>
</evidence>
<evidence type="ECO:0000256" key="6">
    <source>
        <dbReference type="ARBA" id="ARBA00048780"/>
    </source>
</evidence>
<protein>
    <recommendedName>
        <fullName evidence="4">homocysteine desulfhydrase</fullName>
        <ecNumber evidence="4">4.4.1.2</ecNumber>
    </recommendedName>
    <alternativeName>
        <fullName evidence="5">Homocysteine desulfhydrase</fullName>
    </alternativeName>
</protein>
<dbReference type="GO" id="GO:0030170">
    <property type="term" value="F:pyridoxal phosphate binding"/>
    <property type="evidence" value="ECO:0007669"/>
    <property type="project" value="InterPro"/>
</dbReference>
<dbReference type="AlphaFoldDB" id="A0A1H8WLG5"/>
<dbReference type="GO" id="GO:0018826">
    <property type="term" value="F:methionine gamma-lyase activity"/>
    <property type="evidence" value="ECO:0007669"/>
    <property type="project" value="UniProtKB-EC"/>
</dbReference>
<evidence type="ECO:0000256" key="7">
    <source>
        <dbReference type="ARBA" id="ARBA00052699"/>
    </source>
</evidence>
<dbReference type="InterPro" id="IPR015421">
    <property type="entry name" value="PyrdxlP-dep_Trfase_major"/>
</dbReference>
<comment type="catalytic activity">
    <reaction evidence="7">
        <text>L-methionine + H2O = methanethiol + 2-oxobutanoate + NH4(+)</text>
        <dbReference type="Rhea" id="RHEA:23800"/>
        <dbReference type="ChEBI" id="CHEBI:15377"/>
        <dbReference type="ChEBI" id="CHEBI:16007"/>
        <dbReference type="ChEBI" id="CHEBI:16763"/>
        <dbReference type="ChEBI" id="CHEBI:28938"/>
        <dbReference type="ChEBI" id="CHEBI:57844"/>
        <dbReference type="EC" id="4.4.1.11"/>
    </reaction>
    <physiologicalReaction direction="left-to-right" evidence="7">
        <dbReference type="Rhea" id="RHEA:23801"/>
    </physiologicalReaction>
</comment>
<reference evidence="10 11" key="1">
    <citation type="submission" date="2016-10" db="EMBL/GenBank/DDBJ databases">
        <authorList>
            <person name="de Groot N.N."/>
        </authorList>
    </citation>
    <scope>NUCLEOTIDE SEQUENCE [LARGE SCALE GENOMIC DNA]</scope>
    <source>
        <strain evidence="10 11">DSM 13305</strain>
    </source>
</reference>
<dbReference type="EC" id="4.4.1.2" evidence="4"/>
<keyword evidence="3 8" id="KW-0663">Pyridoxal phosphate</keyword>
<gene>
    <name evidence="10" type="ORF">SAMN04490178_11670</name>
</gene>
<accession>A0A1H8WLG5</accession>
<keyword evidence="10" id="KW-0456">Lyase</keyword>
<dbReference type="SUPFAM" id="SSF53383">
    <property type="entry name" value="PLP-dependent transferases"/>
    <property type="match status" value="1"/>
</dbReference>
<dbReference type="STRING" id="112903.SAMN04490178_11670"/>
<evidence type="ECO:0000313" key="11">
    <source>
        <dbReference type="Proteomes" id="UP000198847"/>
    </source>
</evidence>
<organism evidence="10 11">
    <name type="scientific">Propionispora vibrioides</name>
    <dbReference type="NCBI Taxonomy" id="112903"/>
    <lineage>
        <taxon>Bacteria</taxon>
        <taxon>Bacillati</taxon>
        <taxon>Bacillota</taxon>
        <taxon>Negativicutes</taxon>
        <taxon>Selenomonadales</taxon>
        <taxon>Sporomusaceae</taxon>
        <taxon>Propionispora</taxon>
    </lineage>
</organism>
<evidence type="ECO:0000256" key="5">
    <source>
        <dbReference type="ARBA" id="ARBA00047199"/>
    </source>
</evidence>
<evidence type="ECO:0000256" key="1">
    <source>
        <dbReference type="ARBA" id="ARBA00001933"/>
    </source>
</evidence>
<dbReference type="GO" id="GO:0005737">
    <property type="term" value="C:cytoplasm"/>
    <property type="evidence" value="ECO:0007669"/>
    <property type="project" value="TreeGrafter"/>
</dbReference>
<dbReference type="InterPro" id="IPR054542">
    <property type="entry name" value="Cys_met_metab_PP"/>
</dbReference>
<evidence type="ECO:0000256" key="9">
    <source>
        <dbReference type="RuleBase" id="RU362118"/>
    </source>
</evidence>
<evidence type="ECO:0000256" key="4">
    <source>
        <dbReference type="ARBA" id="ARBA00047175"/>
    </source>
</evidence>
<dbReference type="Pfam" id="PF01053">
    <property type="entry name" value="Cys_Met_Meta_PP"/>
    <property type="match status" value="1"/>
</dbReference>
<dbReference type="OrthoDB" id="9780685at2"/>
<dbReference type="PROSITE" id="PS00868">
    <property type="entry name" value="CYS_MET_METAB_PP"/>
    <property type="match status" value="1"/>
</dbReference>
<dbReference type="PIRSF" id="PIRSF001434">
    <property type="entry name" value="CGS"/>
    <property type="match status" value="1"/>
</dbReference>